<accession>A0ABV1F471</accession>
<name>A0ABV1F471_9BACI</name>
<protein>
    <submittedName>
        <fullName evidence="1">Uncharacterized protein</fullName>
    </submittedName>
</protein>
<gene>
    <name evidence="1" type="ORF">WMO63_21190</name>
</gene>
<proteinExistence type="predicted"/>
<dbReference type="Proteomes" id="UP001465426">
    <property type="component" value="Unassembled WGS sequence"/>
</dbReference>
<organism evidence="1 2">
    <name type="scientific">Niallia hominis</name>
    <dbReference type="NCBI Taxonomy" id="3133173"/>
    <lineage>
        <taxon>Bacteria</taxon>
        <taxon>Bacillati</taxon>
        <taxon>Bacillota</taxon>
        <taxon>Bacilli</taxon>
        <taxon>Bacillales</taxon>
        <taxon>Bacillaceae</taxon>
        <taxon>Niallia</taxon>
    </lineage>
</organism>
<keyword evidence="2" id="KW-1185">Reference proteome</keyword>
<evidence type="ECO:0000313" key="1">
    <source>
        <dbReference type="EMBL" id="MEQ2468178.1"/>
    </source>
</evidence>
<dbReference type="EMBL" id="JBBMFN010000082">
    <property type="protein sequence ID" value="MEQ2468178.1"/>
    <property type="molecule type" value="Genomic_DNA"/>
</dbReference>
<comment type="caution">
    <text evidence="1">The sequence shown here is derived from an EMBL/GenBank/DDBJ whole genome shotgun (WGS) entry which is preliminary data.</text>
</comment>
<sequence length="113" mass="13499">MDTANDKTIDYFSSQLHLTKEIEESIHFAIIHHVISSFTNLFDKDCTKSRKEKKEFIRNILNNEKGKVKIDKANKEGLFPLLYKLFLQTRLVHVIYYTCKYYRFFTKNLLLCV</sequence>
<reference evidence="1 2" key="1">
    <citation type="submission" date="2024-03" db="EMBL/GenBank/DDBJ databases">
        <title>Human intestinal bacterial collection.</title>
        <authorList>
            <person name="Pauvert C."/>
            <person name="Hitch T.C.A."/>
            <person name="Clavel T."/>
        </authorList>
    </citation>
    <scope>NUCLEOTIDE SEQUENCE [LARGE SCALE GENOMIC DNA]</scope>
    <source>
        <strain evidence="1 2">CLA-SR-H024</strain>
    </source>
</reference>
<evidence type="ECO:0000313" key="2">
    <source>
        <dbReference type="Proteomes" id="UP001465426"/>
    </source>
</evidence>